<keyword evidence="2" id="KW-0732">Signal</keyword>
<evidence type="ECO:0000256" key="1">
    <source>
        <dbReference type="SAM" id="Coils"/>
    </source>
</evidence>
<feature type="domain" description="Beta-lactamase-related" evidence="3">
    <location>
        <begin position="396"/>
        <end position="712"/>
    </location>
</feature>
<dbReference type="InterPro" id="IPR050491">
    <property type="entry name" value="AmpC-like"/>
</dbReference>
<dbReference type="InterPro" id="IPR001466">
    <property type="entry name" value="Beta-lactam-related"/>
</dbReference>
<proteinExistence type="predicted"/>
<keyword evidence="1" id="KW-0175">Coiled coil</keyword>
<keyword evidence="5" id="KW-1185">Reference proteome</keyword>
<dbReference type="Gene3D" id="3.40.710.10">
    <property type="entry name" value="DD-peptidase/beta-lactamase superfamily"/>
    <property type="match status" value="2"/>
</dbReference>
<dbReference type="SUPFAM" id="SSF56601">
    <property type="entry name" value="beta-lactamase/transpeptidase-like"/>
    <property type="match status" value="2"/>
</dbReference>
<feature type="coiled-coil region" evidence="1">
    <location>
        <begin position="374"/>
        <end position="401"/>
    </location>
</feature>
<protein>
    <submittedName>
        <fullName evidence="4">Beta-lactamase family protein</fullName>
    </submittedName>
</protein>
<dbReference type="Pfam" id="PF00144">
    <property type="entry name" value="Beta-lactamase"/>
    <property type="match status" value="2"/>
</dbReference>
<name>A0ABR9B0G7_9BACL</name>
<evidence type="ECO:0000259" key="3">
    <source>
        <dbReference type="Pfam" id="PF00144"/>
    </source>
</evidence>
<evidence type="ECO:0000313" key="4">
    <source>
        <dbReference type="EMBL" id="MBD8499433.1"/>
    </source>
</evidence>
<sequence length="729" mass="79155">MLTLSALTAGTLLLPAQGILHAENVSAVEKTYQPSSNKNVNVSQHNRESIKKLIDQAASRKDVPGVIAAVTKNGQKWSYTSGEASVHDKQPVKTNFHFRIGSTMKTFTATVILQLAGEKKLNLDDTVEKWLPGVVQGNGYDASKITIRQLLNHSSGIANYTADEAFGKDMLANPYKSYTAEELVRIGVRMKPSFSPGTRWEYSNTNTVLAGLIIKKVTGETYGQQIKKRIIEPLQLSGTSVPGNSSHIPGPHARGYNYQSGKFVDMTEFNPSAANAAGDMISTVDDLNTFFQALLGGELLKPEMLQQMLTGVQSPDGQYGLGIYETKLSNGVSFWGHGGNIPGFSTMAGGVEGGTHVIALNTNVLSDSDALDHINIIEEEINGASSKAELIQKQLDRITKQSAPGVIAVTYNQGKFQGYASGKADIKTGRKLESDARFRIGSITKTFVATVILQLAGENKLDLDDSVEKWLPGVVKENGYDGSKITIRQLLNHTSGISDYTAILFEDPNNLDSLYRTTFKAEELVKMGLKEKPLFNPGTSFSYSNTNYVLLGQIIEKVTGETYDQQIEKRIIEPLQLNDTFLPGSSTLIPGSKHGRGYISRNNTWFDITEINPTIANAAGDMISTGQDLTTFLSALLGGELLKQEQLRQMLKIGSEGADNGLGIFKQTLPNGQVIWGHNGEIEGYSGELFGTTDGKHIVAININALPSTDEDVKVIMDAINSVFAVEFN</sequence>
<feature type="signal peptide" evidence="2">
    <location>
        <begin position="1"/>
        <end position="22"/>
    </location>
</feature>
<organism evidence="4 5">
    <name type="scientific">Paenibacillus arenosi</name>
    <dbReference type="NCBI Taxonomy" id="2774142"/>
    <lineage>
        <taxon>Bacteria</taxon>
        <taxon>Bacillati</taxon>
        <taxon>Bacillota</taxon>
        <taxon>Bacilli</taxon>
        <taxon>Bacillales</taxon>
        <taxon>Paenibacillaceae</taxon>
        <taxon>Paenibacillus</taxon>
    </lineage>
</organism>
<feature type="domain" description="Beta-lactamase-related" evidence="3">
    <location>
        <begin position="51"/>
        <end position="373"/>
    </location>
</feature>
<dbReference type="PANTHER" id="PTHR46825:SF7">
    <property type="entry name" value="D-ALANYL-D-ALANINE CARBOXYPEPTIDASE"/>
    <property type="match status" value="1"/>
</dbReference>
<evidence type="ECO:0000313" key="5">
    <source>
        <dbReference type="Proteomes" id="UP000634529"/>
    </source>
</evidence>
<evidence type="ECO:0000256" key="2">
    <source>
        <dbReference type="SAM" id="SignalP"/>
    </source>
</evidence>
<gene>
    <name evidence="4" type="ORF">IFO66_14145</name>
</gene>
<dbReference type="InterPro" id="IPR012338">
    <property type="entry name" value="Beta-lactam/transpept-like"/>
</dbReference>
<dbReference type="EMBL" id="JACYTN010000011">
    <property type="protein sequence ID" value="MBD8499433.1"/>
    <property type="molecule type" value="Genomic_DNA"/>
</dbReference>
<accession>A0ABR9B0G7</accession>
<feature type="chain" id="PRO_5046113855" evidence="2">
    <location>
        <begin position="23"/>
        <end position="729"/>
    </location>
</feature>
<comment type="caution">
    <text evidence="4">The sequence shown here is derived from an EMBL/GenBank/DDBJ whole genome shotgun (WGS) entry which is preliminary data.</text>
</comment>
<dbReference type="Proteomes" id="UP000634529">
    <property type="component" value="Unassembled WGS sequence"/>
</dbReference>
<dbReference type="PANTHER" id="PTHR46825">
    <property type="entry name" value="D-ALANYL-D-ALANINE-CARBOXYPEPTIDASE/ENDOPEPTIDASE AMPH"/>
    <property type="match status" value="1"/>
</dbReference>
<reference evidence="4 5" key="1">
    <citation type="submission" date="2020-09" db="EMBL/GenBank/DDBJ databases">
        <title>Paenibacillus sp. CAU 1523 isolated from sand of Haeundae Beach.</title>
        <authorList>
            <person name="Kim W."/>
        </authorList>
    </citation>
    <scope>NUCLEOTIDE SEQUENCE [LARGE SCALE GENOMIC DNA]</scope>
    <source>
        <strain evidence="4 5">CAU 1523</strain>
    </source>
</reference>